<dbReference type="SUPFAM" id="SSF53756">
    <property type="entry name" value="UDP-Glycosyltransferase/glycogen phosphorylase"/>
    <property type="match status" value="1"/>
</dbReference>
<evidence type="ECO:0000313" key="1">
    <source>
        <dbReference type="EMBL" id="GAF78574.1"/>
    </source>
</evidence>
<dbReference type="EMBL" id="BARS01001937">
    <property type="protein sequence ID" value="GAF78574.1"/>
    <property type="molecule type" value="Genomic_DNA"/>
</dbReference>
<organism evidence="1">
    <name type="scientific">marine sediment metagenome</name>
    <dbReference type="NCBI Taxonomy" id="412755"/>
    <lineage>
        <taxon>unclassified sequences</taxon>
        <taxon>metagenomes</taxon>
        <taxon>ecological metagenomes</taxon>
    </lineage>
</organism>
<dbReference type="PANTHER" id="PTHR12526:SF572">
    <property type="entry name" value="BLL5144 PROTEIN"/>
    <property type="match status" value="1"/>
</dbReference>
<sequence length="233" mass="26429">IGILEQLYGTFADKVRYIPHGCPNVPFVGTESIKKGLGLEDRVVLSTFGLISRGKGIEYAIRAMPQIVEEEPRSLYLIIGETHPEVRKHEGETYRQYLLDTVEELGMEGNIRFVNRFLEKSELIRFLQATDVYIIPYPNRDQISSGTLLYALSTGKAIVSTPFLHAEEVMGEGAAMRCEFKDPDSLAGAVKDLLQFSDVHELYHKRAYQYSRPMIWPNVGMMYVNLFCETLGL</sequence>
<accession>X0SC28</accession>
<name>X0SC28_9ZZZZ</name>
<gene>
    <name evidence="1" type="ORF">S01H1_03574</name>
</gene>
<dbReference type="Gene3D" id="3.40.50.2000">
    <property type="entry name" value="Glycogen Phosphorylase B"/>
    <property type="match status" value="1"/>
</dbReference>
<dbReference type="AlphaFoldDB" id="X0SC28"/>
<evidence type="ECO:0008006" key="2">
    <source>
        <dbReference type="Google" id="ProtNLM"/>
    </source>
</evidence>
<proteinExistence type="predicted"/>
<comment type="caution">
    <text evidence="1">The sequence shown here is derived from an EMBL/GenBank/DDBJ whole genome shotgun (WGS) entry which is preliminary data.</text>
</comment>
<dbReference type="Pfam" id="PF13692">
    <property type="entry name" value="Glyco_trans_1_4"/>
    <property type="match status" value="1"/>
</dbReference>
<feature type="non-terminal residue" evidence="1">
    <location>
        <position position="1"/>
    </location>
</feature>
<dbReference type="PANTHER" id="PTHR12526">
    <property type="entry name" value="GLYCOSYLTRANSFERASE"/>
    <property type="match status" value="1"/>
</dbReference>
<reference evidence="1" key="1">
    <citation type="journal article" date="2014" name="Front. Microbiol.">
        <title>High frequency of phylogenetically diverse reductive dehalogenase-homologous genes in deep subseafloor sedimentary metagenomes.</title>
        <authorList>
            <person name="Kawai M."/>
            <person name="Futagami T."/>
            <person name="Toyoda A."/>
            <person name="Takaki Y."/>
            <person name="Nishi S."/>
            <person name="Hori S."/>
            <person name="Arai W."/>
            <person name="Tsubouchi T."/>
            <person name="Morono Y."/>
            <person name="Uchiyama I."/>
            <person name="Ito T."/>
            <person name="Fujiyama A."/>
            <person name="Inagaki F."/>
            <person name="Takami H."/>
        </authorList>
    </citation>
    <scope>NUCLEOTIDE SEQUENCE</scope>
    <source>
        <strain evidence="1">Expedition CK06-06</strain>
    </source>
</reference>
<protein>
    <recommendedName>
        <fullName evidence="2">Glycosyl transferase family 1 domain-containing protein</fullName>
    </recommendedName>
</protein>